<dbReference type="InterPro" id="IPR027417">
    <property type="entry name" value="P-loop_NTPase"/>
</dbReference>
<reference evidence="1 2" key="2">
    <citation type="journal article" date="2007" name="BMC Biol.">
        <title>A 100%-complete sequence reveals unusually simple genomic features in the hot-spring red alga Cyanidioschyzon merolae.</title>
        <authorList>
            <person name="Nozaki H."/>
            <person name="Takano H."/>
            <person name="Misumi O."/>
            <person name="Terasawa K."/>
            <person name="Matsuzaki M."/>
            <person name="Maruyama S."/>
            <person name="Nishida K."/>
            <person name="Yagisawa F."/>
            <person name="Yoshida Y."/>
            <person name="Fujiwara T."/>
            <person name="Takio S."/>
            <person name="Tamura K."/>
            <person name="Chung S.J."/>
            <person name="Nakamura S."/>
            <person name="Kuroiwa H."/>
            <person name="Tanaka K."/>
            <person name="Sato N."/>
            <person name="Kuroiwa T."/>
        </authorList>
    </citation>
    <scope>NUCLEOTIDE SEQUENCE [LARGE SCALE GENOMIC DNA]</scope>
    <source>
        <strain evidence="1 2">10D</strain>
    </source>
</reference>
<dbReference type="EMBL" id="AP006485">
    <property type="protein sequence ID" value="BAM79056.1"/>
    <property type="molecule type" value="Genomic_DNA"/>
</dbReference>
<dbReference type="HOGENOM" id="CLU_916319_0_0_1"/>
<protein>
    <submittedName>
        <fullName evidence="1">Uncharacterized protein</fullName>
    </submittedName>
</protein>
<name>M1UNR9_CYAM1</name>
<sequence>MERDFLASTIGWDKTTAAACGFPSFWWSQYETCTDQSVSRLLVTLLEDEAQCSATPFVVKVLQEATGFSNLEIVVVDTEEIASFFTRDSGRQHGSAAVKVQDSNSRPLSRLRFFRFSCDYSGRDSSTAPVSTPRLVIDSWQSLPDGPQLCTVRTTTEEVRNAKEHWSSIEEFLHFVVGYHQQESVSRTSSTLLVIHSVTGVQRLVDDDTTSVISFLDWVRRESNEIPVPSLAILLAVHKDMEKRANLVQLRSRADRIFCVERFASGHSRHATGILKILKPTDEAEGDRKYLFKHEKHDIVFHEI</sequence>
<dbReference type="Gramene" id="CMC131CT">
    <property type="protein sequence ID" value="CMC131CT"/>
    <property type="gene ID" value="CMC131C"/>
</dbReference>
<accession>M1UNR9</accession>
<dbReference type="KEGG" id="cme:CYME_CMC131C"/>
<dbReference type="RefSeq" id="XP_005535342.1">
    <property type="nucleotide sequence ID" value="XM_005535285.1"/>
</dbReference>
<organism evidence="1 2">
    <name type="scientific">Cyanidioschyzon merolae (strain NIES-3377 / 10D)</name>
    <name type="common">Unicellular red alga</name>
    <dbReference type="NCBI Taxonomy" id="280699"/>
    <lineage>
        <taxon>Eukaryota</taxon>
        <taxon>Rhodophyta</taxon>
        <taxon>Bangiophyceae</taxon>
        <taxon>Cyanidiales</taxon>
        <taxon>Cyanidiaceae</taxon>
        <taxon>Cyanidioschyzon</taxon>
    </lineage>
</organism>
<dbReference type="Proteomes" id="UP000007014">
    <property type="component" value="Chromosome 3"/>
</dbReference>
<dbReference type="AlphaFoldDB" id="M1UNR9"/>
<keyword evidence="2" id="KW-1185">Reference proteome</keyword>
<dbReference type="GeneID" id="16992534"/>
<dbReference type="Gene3D" id="3.40.50.300">
    <property type="entry name" value="P-loop containing nucleotide triphosphate hydrolases"/>
    <property type="match status" value="1"/>
</dbReference>
<evidence type="ECO:0000313" key="1">
    <source>
        <dbReference type="EMBL" id="BAM79056.1"/>
    </source>
</evidence>
<proteinExistence type="predicted"/>
<gene>
    <name evidence="1" type="ORF">CYME_CMC131C</name>
</gene>
<reference evidence="1 2" key="1">
    <citation type="journal article" date="2004" name="Nature">
        <title>Genome sequence of the ultrasmall unicellular red alga Cyanidioschyzon merolae 10D.</title>
        <authorList>
            <person name="Matsuzaki M."/>
            <person name="Misumi O."/>
            <person name="Shin-i T."/>
            <person name="Maruyama S."/>
            <person name="Takahara M."/>
            <person name="Miyagishima S."/>
            <person name="Mori T."/>
            <person name="Nishida K."/>
            <person name="Yagisawa F."/>
            <person name="Nishida K."/>
            <person name="Yoshida Y."/>
            <person name="Nishimura Y."/>
            <person name="Nakao S."/>
            <person name="Kobayashi T."/>
            <person name="Momoyama Y."/>
            <person name="Higashiyama T."/>
            <person name="Minoda A."/>
            <person name="Sano M."/>
            <person name="Nomoto H."/>
            <person name="Oishi K."/>
            <person name="Hayashi H."/>
            <person name="Ohta F."/>
            <person name="Nishizaka S."/>
            <person name="Haga S."/>
            <person name="Miura S."/>
            <person name="Morishita T."/>
            <person name="Kabeya Y."/>
            <person name="Terasawa K."/>
            <person name="Suzuki Y."/>
            <person name="Ishii Y."/>
            <person name="Asakawa S."/>
            <person name="Takano H."/>
            <person name="Ohta N."/>
            <person name="Kuroiwa H."/>
            <person name="Tanaka K."/>
            <person name="Shimizu N."/>
            <person name="Sugano S."/>
            <person name="Sato N."/>
            <person name="Nozaki H."/>
            <person name="Ogasawara N."/>
            <person name="Kohara Y."/>
            <person name="Kuroiwa T."/>
        </authorList>
    </citation>
    <scope>NUCLEOTIDE SEQUENCE [LARGE SCALE GENOMIC DNA]</scope>
    <source>
        <strain evidence="1 2">10D</strain>
    </source>
</reference>
<evidence type="ECO:0000313" key="2">
    <source>
        <dbReference type="Proteomes" id="UP000007014"/>
    </source>
</evidence>